<dbReference type="InterPro" id="IPR022385">
    <property type="entry name" value="Rhs_assc_core"/>
</dbReference>
<gene>
    <name evidence="1" type="ORF">GCM10007384_39660</name>
</gene>
<dbReference type="AlphaFoldDB" id="A0A918JYP7"/>
<accession>A0A918JYP7</accession>
<dbReference type="RefSeq" id="WP_027414036.1">
    <property type="nucleotide sequence ID" value="NZ_BMWS01000069.1"/>
</dbReference>
<protein>
    <recommendedName>
        <fullName evidence="3">RHS repeat-associated core domain-containing protein</fullName>
    </recommendedName>
</protein>
<organism evidence="1 2">
    <name type="scientific">Aquimarina muelleri</name>
    <dbReference type="NCBI Taxonomy" id="279356"/>
    <lineage>
        <taxon>Bacteria</taxon>
        <taxon>Pseudomonadati</taxon>
        <taxon>Bacteroidota</taxon>
        <taxon>Flavobacteriia</taxon>
        <taxon>Flavobacteriales</taxon>
        <taxon>Flavobacteriaceae</taxon>
        <taxon>Aquimarina</taxon>
    </lineage>
</organism>
<keyword evidence="2" id="KW-1185">Reference proteome</keyword>
<evidence type="ECO:0000313" key="1">
    <source>
        <dbReference type="EMBL" id="GGX35767.1"/>
    </source>
</evidence>
<dbReference type="Proteomes" id="UP000601108">
    <property type="component" value="Unassembled WGS sequence"/>
</dbReference>
<dbReference type="Gene3D" id="2.180.10.10">
    <property type="entry name" value="RHS repeat-associated core"/>
    <property type="match status" value="1"/>
</dbReference>
<dbReference type="NCBIfam" id="TIGR03696">
    <property type="entry name" value="Rhs_assc_core"/>
    <property type="match status" value="1"/>
</dbReference>
<dbReference type="EMBL" id="BMWS01000069">
    <property type="protein sequence ID" value="GGX35767.1"/>
    <property type="molecule type" value="Genomic_DNA"/>
</dbReference>
<reference evidence="1 2" key="1">
    <citation type="journal article" date="2014" name="Int. J. Syst. Evol. Microbiol.">
        <title>Complete genome sequence of Corynebacterium casei LMG S-19264T (=DSM 44701T), isolated from a smear-ripened cheese.</title>
        <authorList>
            <consortium name="US DOE Joint Genome Institute (JGI-PGF)"/>
            <person name="Walter F."/>
            <person name="Albersmeier A."/>
            <person name="Kalinowski J."/>
            <person name="Ruckert C."/>
        </authorList>
    </citation>
    <scope>NUCLEOTIDE SEQUENCE [LARGE SCALE GENOMIC DNA]</scope>
    <source>
        <strain evidence="1 2">KCTC 12285</strain>
    </source>
</reference>
<name>A0A918JYP7_9FLAO</name>
<sequence>MLLPNRHGNSGDYRYGFQGQEMDNEIKGEGNSLNYKYRMHDPRVGRFFARDPMETVYPWNSPYAFSENRVIRFIELEGLEKAEPRGFVGTGWDMFIGDFHHTRMQNLAANLGVDEGNILELANDTYVFHRTYFSATAGKHETVYYVFRKSKEGVFLMTSADNDDYALSESQFLDSNILGNKVMDAPVGGGSAKKGLQGLVYLGQKSKTYIFRQVVDVATETGKKLKNWLGEIKFNVSDVSGISGDVLNKGFHIHFKKLRGLELSLKPASGKIALAYINGSDEAVSAAVKIFNKALGDKDFRKSLLVKLKETQEALRSTAGKTDDVIKRAGDKGAEVQRLIKIVEKMN</sequence>
<comment type="caution">
    <text evidence="1">The sequence shown here is derived from an EMBL/GenBank/DDBJ whole genome shotgun (WGS) entry which is preliminary data.</text>
</comment>
<evidence type="ECO:0000313" key="2">
    <source>
        <dbReference type="Proteomes" id="UP000601108"/>
    </source>
</evidence>
<evidence type="ECO:0008006" key="3">
    <source>
        <dbReference type="Google" id="ProtNLM"/>
    </source>
</evidence>
<proteinExistence type="predicted"/>